<evidence type="ECO:0008006" key="12">
    <source>
        <dbReference type="Google" id="ProtNLM"/>
    </source>
</evidence>
<evidence type="ECO:0000256" key="2">
    <source>
        <dbReference type="ARBA" id="ARBA00022606"/>
    </source>
</evidence>
<keyword evidence="2" id="KW-0716">Sensory transduction</keyword>
<feature type="transmembrane region" description="Helical" evidence="9">
    <location>
        <begin position="85"/>
        <end position="107"/>
    </location>
</feature>
<comment type="caution">
    <text evidence="10">The sequence shown here is derived from an EMBL/GenBank/DDBJ whole genome shotgun (WGS) entry which is preliminary data.</text>
</comment>
<feature type="transmembrane region" description="Helical" evidence="9">
    <location>
        <begin position="186"/>
        <end position="212"/>
    </location>
</feature>
<organism evidence="10 11">
    <name type="scientific">Spodoptera exigua</name>
    <name type="common">Beet armyworm</name>
    <name type="synonym">Noctua fulgens</name>
    <dbReference type="NCBI Taxonomy" id="7107"/>
    <lineage>
        <taxon>Eukaryota</taxon>
        <taxon>Metazoa</taxon>
        <taxon>Ecdysozoa</taxon>
        <taxon>Arthropoda</taxon>
        <taxon>Hexapoda</taxon>
        <taxon>Insecta</taxon>
        <taxon>Pterygota</taxon>
        <taxon>Neoptera</taxon>
        <taxon>Endopterygota</taxon>
        <taxon>Lepidoptera</taxon>
        <taxon>Glossata</taxon>
        <taxon>Ditrysia</taxon>
        <taxon>Noctuoidea</taxon>
        <taxon>Noctuidae</taxon>
        <taxon>Amphipyrinae</taxon>
        <taxon>Spodoptera</taxon>
    </lineage>
</organism>
<feature type="transmembrane region" description="Helical" evidence="9">
    <location>
        <begin position="55"/>
        <end position="73"/>
    </location>
</feature>
<evidence type="ECO:0000256" key="9">
    <source>
        <dbReference type="SAM" id="Phobius"/>
    </source>
</evidence>
<gene>
    <name evidence="10" type="ORF">HF086_009238</name>
</gene>
<evidence type="ECO:0000256" key="3">
    <source>
        <dbReference type="ARBA" id="ARBA00022692"/>
    </source>
</evidence>
<evidence type="ECO:0000256" key="1">
    <source>
        <dbReference type="ARBA" id="ARBA00004141"/>
    </source>
</evidence>
<feature type="transmembrane region" description="Helical" evidence="9">
    <location>
        <begin position="144"/>
        <end position="166"/>
    </location>
</feature>
<name>A0A922MW65_SPOEX</name>
<dbReference type="AlphaFoldDB" id="A0A922MW65"/>
<keyword evidence="3 9" id="KW-0812">Transmembrane</keyword>
<dbReference type="GO" id="GO:0016020">
    <property type="term" value="C:membrane"/>
    <property type="evidence" value="ECO:0007669"/>
    <property type="project" value="UniProtKB-SubCell"/>
</dbReference>
<dbReference type="Proteomes" id="UP000814243">
    <property type="component" value="Unassembled WGS sequence"/>
</dbReference>
<keyword evidence="6 9" id="KW-0472">Membrane</keyword>
<dbReference type="Pfam" id="PF02949">
    <property type="entry name" value="7tm_6"/>
    <property type="match status" value="1"/>
</dbReference>
<dbReference type="GO" id="GO:0007165">
    <property type="term" value="P:signal transduction"/>
    <property type="evidence" value="ECO:0007669"/>
    <property type="project" value="UniProtKB-KW"/>
</dbReference>
<evidence type="ECO:0000256" key="5">
    <source>
        <dbReference type="ARBA" id="ARBA00022989"/>
    </source>
</evidence>
<evidence type="ECO:0000313" key="11">
    <source>
        <dbReference type="Proteomes" id="UP000814243"/>
    </source>
</evidence>
<evidence type="ECO:0000256" key="8">
    <source>
        <dbReference type="ARBA" id="ARBA00023224"/>
    </source>
</evidence>
<dbReference type="InterPro" id="IPR004117">
    <property type="entry name" value="7tm6_olfct_rcpt"/>
</dbReference>
<evidence type="ECO:0000256" key="4">
    <source>
        <dbReference type="ARBA" id="ARBA00022725"/>
    </source>
</evidence>
<proteinExistence type="predicted"/>
<dbReference type="EMBL" id="JACEFF010000114">
    <property type="protein sequence ID" value="KAH9643731.1"/>
    <property type="molecule type" value="Genomic_DNA"/>
</dbReference>
<keyword evidence="4" id="KW-0552">Olfaction</keyword>
<keyword evidence="8" id="KW-0807">Transducer</keyword>
<comment type="subcellular location">
    <subcellularLocation>
        <location evidence="1">Membrane</location>
        <topology evidence="1">Multi-pass membrane protein</topology>
    </subcellularLocation>
</comment>
<keyword evidence="7" id="KW-0675">Receptor</keyword>
<dbReference type="GO" id="GO:0005549">
    <property type="term" value="F:odorant binding"/>
    <property type="evidence" value="ECO:0007669"/>
    <property type="project" value="InterPro"/>
</dbReference>
<reference evidence="10" key="1">
    <citation type="journal article" date="2021" name="G3 (Bethesda)">
        <title>Genome and transcriptome analysis of the beet armyworm Spodoptera exigua reveals targets for pest control. .</title>
        <authorList>
            <person name="Simon S."/>
            <person name="Breeschoten T."/>
            <person name="Jansen H.J."/>
            <person name="Dirks R.P."/>
            <person name="Schranz M.E."/>
            <person name="Ros V.I.D."/>
        </authorList>
    </citation>
    <scope>NUCLEOTIDE SEQUENCE</scope>
    <source>
        <strain evidence="10">TB_SE_WUR_2020</strain>
    </source>
</reference>
<accession>A0A922MW65</accession>
<keyword evidence="5 9" id="KW-1133">Transmembrane helix</keyword>
<dbReference type="GO" id="GO:0004984">
    <property type="term" value="F:olfactory receptor activity"/>
    <property type="evidence" value="ECO:0007669"/>
    <property type="project" value="InterPro"/>
</dbReference>
<evidence type="ECO:0000256" key="6">
    <source>
        <dbReference type="ARBA" id="ARBA00023136"/>
    </source>
</evidence>
<sequence>MFHLDTYAGDAVVGISGPMDYKYMKVLRFVLRIISGWPGKALGEKTLKIEGMGHAYYNTILSLIYLALGIAYLKKNAHRFGFLELGHLYIVLLMNMLSTSRAFTLCLSEKYRTVAKIFIQKVHLFYFKDNSEYAMSIHVTVHRISYFAAVYVSIMLSIAACLFNLIPMYNNYAAGNFASFDNLQNTTYGTMLCGSSVSMFDLFLCLMIFNLWGHFKILIYNLDHFPRPATEVVDAEGEERSGRIIGSEMYSESELEEVSVKLKECIQYHMLIVE</sequence>
<protein>
    <recommendedName>
        <fullName evidence="12">Odorant receptor</fullName>
    </recommendedName>
</protein>
<evidence type="ECO:0000313" key="10">
    <source>
        <dbReference type="EMBL" id="KAH9643731.1"/>
    </source>
</evidence>
<evidence type="ECO:0000256" key="7">
    <source>
        <dbReference type="ARBA" id="ARBA00023170"/>
    </source>
</evidence>